<gene>
    <name evidence="1" type="ORF">EDD62_1737</name>
</gene>
<evidence type="ECO:0000313" key="2">
    <source>
        <dbReference type="Proteomes" id="UP000277108"/>
    </source>
</evidence>
<dbReference type="RefSeq" id="WP_170152815.1">
    <property type="nucleotide sequence ID" value="NZ_RKRK01000006.1"/>
</dbReference>
<protein>
    <submittedName>
        <fullName evidence="1">Uncharacterized protein</fullName>
    </submittedName>
</protein>
<evidence type="ECO:0000313" key="1">
    <source>
        <dbReference type="EMBL" id="RPF54776.1"/>
    </source>
</evidence>
<reference evidence="1 2" key="1">
    <citation type="submission" date="2018-11" db="EMBL/GenBank/DDBJ databases">
        <title>Genomic Encyclopedia of Type Strains, Phase IV (KMG-IV): sequencing the most valuable type-strain genomes for metagenomic binning, comparative biology and taxonomic classification.</title>
        <authorList>
            <person name="Goeker M."/>
        </authorList>
    </citation>
    <scope>NUCLEOTIDE SEQUENCE [LARGE SCALE GENOMIC DNA]</scope>
    <source>
        <strain evidence="1 2">DSM 29158</strain>
    </source>
</reference>
<sequence length="49" mass="5578">MTPQEMFEEMESAIEPKHTEVLYNGGFNSDDDPMDFIEASQIVGGFTYE</sequence>
<organism evidence="1 2">
    <name type="scientific">Abyssicoccus albus</name>
    <dbReference type="NCBI Taxonomy" id="1817405"/>
    <lineage>
        <taxon>Bacteria</taxon>
        <taxon>Bacillati</taxon>
        <taxon>Bacillota</taxon>
        <taxon>Bacilli</taxon>
        <taxon>Bacillales</taxon>
        <taxon>Abyssicoccaceae</taxon>
    </lineage>
</organism>
<accession>A0A3N5BAI1</accession>
<name>A0A3N5BAI1_9BACL</name>
<dbReference type="Proteomes" id="UP000277108">
    <property type="component" value="Unassembled WGS sequence"/>
</dbReference>
<proteinExistence type="predicted"/>
<dbReference type="AlphaFoldDB" id="A0A3N5BAI1"/>
<dbReference type="EMBL" id="RKRK01000006">
    <property type="protein sequence ID" value="RPF54776.1"/>
    <property type="molecule type" value="Genomic_DNA"/>
</dbReference>
<comment type="caution">
    <text evidence="1">The sequence shown here is derived from an EMBL/GenBank/DDBJ whole genome shotgun (WGS) entry which is preliminary data.</text>
</comment>
<keyword evidence="2" id="KW-1185">Reference proteome</keyword>